<evidence type="ECO:0000313" key="9">
    <source>
        <dbReference type="Proteomes" id="UP000186922"/>
    </source>
</evidence>
<dbReference type="InterPro" id="IPR039791">
    <property type="entry name" value="GCM"/>
</dbReference>
<dbReference type="AlphaFoldDB" id="A0A1D1VFY5"/>
<dbReference type="OrthoDB" id="6241117at2759"/>
<evidence type="ECO:0000259" key="7">
    <source>
        <dbReference type="PROSITE" id="PS50807"/>
    </source>
</evidence>
<keyword evidence="4" id="KW-0804">Transcription</keyword>
<evidence type="ECO:0000256" key="4">
    <source>
        <dbReference type="ARBA" id="ARBA00023163"/>
    </source>
</evidence>
<keyword evidence="1" id="KW-0217">Developmental protein</keyword>
<dbReference type="GO" id="GO:0000978">
    <property type="term" value="F:RNA polymerase II cis-regulatory region sequence-specific DNA binding"/>
    <property type="evidence" value="ECO:0007669"/>
    <property type="project" value="TreeGrafter"/>
</dbReference>
<dbReference type="GO" id="GO:0001228">
    <property type="term" value="F:DNA-binding transcription activator activity, RNA polymerase II-specific"/>
    <property type="evidence" value="ECO:0007669"/>
    <property type="project" value="InterPro"/>
</dbReference>
<protein>
    <recommendedName>
        <fullName evidence="7">GCM domain-containing protein</fullName>
    </recommendedName>
</protein>
<dbReference type="SUPFAM" id="SSF90073">
    <property type="entry name" value="GCM domain"/>
    <property type="match status" value="1"/>
</dbReference>
<dbReference type="InterPro" id="IPR043020">
    <property type="entry name" value="GCM_large"/>
</dbReference>
<evidence type="ECO:0000256" key="2">
    <source>
        <dbReference type="ARBA" id="ARBA00023015"/>
    </source>
</evidence>
<evidence type="ECO:0000256" key="5">
    <source>
        <dbReference type="ARBA" id="ARBA00023242"/>
    </source>
</evidence>
<dbReference type="GO" id="GO:0005634">
    <property type="term" value="C:nucleus"/>
    <property type="evidence" value="ECO:0007669"/>
    <property type="project" value="TreeGrafter"/>
</dbReference>
<keyword evidence="3" id="KW-0238">DNA-binding</keyword>
<dbReference type="GO" id="GO:0042063">
    <property type="term" value="P:gliogenesis"/>
    <property type="evidence" value="ECO:0007669"/>
    <property type="project" value="TreeGrafter"/>
</dbReference>
<evidence type="ECO:0000256" key="6">
    <source>
        <dbReference type="SAM" id="MobiDB-lite"/>
    </source>
</evidence>
<evidence type="ECO:0000256" key="3">
    <source>
        <dbReference type="ARBA" id="ARBA00023125"/>
    </source>
</evidence>
<feature type="domain" description="GCM" evidence="7">
    <location>
        <begin position="5"/>
        <end position="162"/>
    </location>
</feature>
<feature type="region of interest" description="Disordered" evidence="6">
    <location>
        <begin position="140"/>
        <end position="188"/>
    </location>
</feature>
<dbReference type="PROSITE" id="PS50807">
    <property type="entry name" value="GCM"/>
    <property type="match status" value="1"/>
</dbReference>
<dbReference type="PANTHER" id="PTHR12414">
    <property type="entry name" value="GLIAL CELLS MISSING RELATED/GLIDE"/>
    <property type="match status" value="1"/>
</dbReference>
<feature type="compositionally biased region" description="Basic and acidic residues" evidence="6">
    <location>
        <begin position="142"/>
        <end position="160"/>
    </location>
</feature>
<dbReference type="Gene3D" id="2.20.25.670">
    <property type="entry name" value="GCM domain, large subdomain"/>
    <property type="match status" value="1"/>
</dbReference>
<dbReference type="Gene3D" id="3.30.70.3530">
    <property type="entry name" value="GCM motif"/>
    <property type="match status" value="1"/>
</dbReference>
<comment type="caution">
    <text evidence="8">The sequence shown here is derived from an EMBL/GenBank/DDBJ whole genome shotgun (WGS) entry which is preliminary data.</text>
</comment>
<evidence type="ECO:0000256" key="1">
    <source>
        <dbReference type="ARBA" id="ARBA00022473"/>
    </source>
</evidence>
<reference evidence="8 9" key="1">
    <citation type="journal article" date="2016" name="Nat. Commun.">
        <title>Extremotolerant tardigrade genome and improved radiotolerance of human cultured cells by tardigrade-unique protein.</title>
        <authorList>
            <person name="Hashimoto T."/>
            <person name="Horikawa D.D."/>
            <person name="Saito Y."/>
            <person name="Kuwahara H."/>
            <person name="Kozuka-Hata H."/>
            <person name="Shin-I T."/>
            <person name="Minakuchi Y."/>
            <person name="Ohishi K."/>
            <person name="Motoyama A."/>
            <person name="Aizu T."/>
            <person name="Enomoto A."/>
            <person name="Kondo K."/>
            <person name="Tanaka S."/>
            <person name="Hara Y."/>
            <person name="Koshikawa S."/>
            <person name="Sagara H."/>
            <person name="Miura T."/>
            <person name="Yokobori S."/>
            <person name="Miyagawa K."/>
            <person name="Suzuki Y."/>
            <person name="Kubo T."/>
            <person name="Oyama M."/>
            <person name="Kohara Y."/>
            <person name="Fujiyama A."/>
            <person name="Arakawa K."/>
            <person name="Katayama T."/>
            <person name="Toyoda A."/>
            <person name="Kunieda T."/>
        </authorList>
    </citation>
    <scope>NUCLEOTIDE SEQUENCE [LARGE SCALE GENOMIC DNA]</scope>
    <source>
        <strain evidence="8 9">YOKOZUNA-1</strain>
    </source>
</reference>
<dbReference type="EMBL" id="BDGG01000005">
    <property type="protein sequence ID" value="GAU98972.1"/>
    <property type="molecule type" value="Genomic_DNA"/>
</dbReference>
<dbReference type="InterPro" id="IPR003902">
    <property type="entry name" value="Tscrpt_reg_GCM"/>
</dbReference>
<gene>
    <name evidence="8" type="primary">RvY_10039-1</name>
    <name evidence="8" type="synonym">RvY_10039.1</name>
    <name evidence="8" type="ORF">RvY_10039</name>
</gene>
<dbReference type="InterPro" id="IPR043021">
    <property type="entry name" value="GCM_small"/>
</dbReference>
<accession>A0A1D1VFY5</accession>
<dbReference type="STRING" id="947166.A0A1D1VFY5"/>
<evidence type="ECO:0000313" key="8">
    <source>
        <dbReference type="EMBL" id="GAU98972.1"/>
    </source>
</evidence>
<dbReference type="InterPro" id="IPR036115">
    <property type="entry name" value="GCM_dom_sf"/>
</dbReference>
<sequence length="221" mass="25443">MEDLFEWDINDVQLPQVGQFDYFRECVDGHAKLIYSNECEEARRHTSGWAMRNTNNHNVVILKKSCLGVLVCDRNCTSEFGEKVHMRPAICDKARKKQQGRSCPNPFCGGKLISMPCRGHCGYPVTHFWRHAPQGIFFQSKGVHDHPRPEPKTHNTELRKMTKKTNKQRSPVSAWMESKAEEPSVPRSKYPLPSVQLKISPHKPIISQVRSERHVQIAFLI</sequence>
<keyword evidence="5" id="KW-0539">Nucleus</keyword>
<dbReference type="Pfam" id="PF03615">
    <property type="entry name" value="GCM"/>
    <property type="match status" value="1"/>
</dbReference>
<dbReference type="PANTHER" id="PTHR12414:SF8">
    <property type="entry name" value="TRANSCRIPTION FACTOR GLIAL CELLS MISSING-RELATED"/>
    <property type="match status" value="1"/>
</dbReference>
<proteinExistence type="predicted"/>
<organism evidence="8 9">
    <name type="scientific">Ramazzottius varieornatus</name>
    <name type="common">Water bear</name>
    <name type="synonym">Tardigrade</name>
    <dbReference type="NCBI Taxonomy" id="947166"/>
    <lineage>
        <taxon>Eukaryota</taxon>
        <taxon>Metazoa</taxon>
        <taxon>Ecdysozoa</taxon>
        <taxon>Tardigrada</taxon>
        <taxon>Eutardigrada</taxon>
        <taxon>Parachela</taxon>
        <taxon>Hypsibioidea</taxon>
        <taxon>Ramazzottiidae</taxon>
        <taxon>Ramazzottius</taxon>
    </lineage>
</organism>
<keyword evidence="9" id="KW-1185">Reference proteome</keyword>
<keyword evidence="2" id="KW-0805">Transcription regulation</keyword>
<dbReference type="Proteomes" id="UP000186922">
    <property type="component" value="Unassembled WGS sequence"/>
</dbReference>
<name>A0A1D1VFY5_RAMVA</name>